<reference evidence="2 3" key="1">
    <citation type="journal article" date="2016" name="Nat. Commun.">
        <title>Thousands of microbial genomes shed light on interconnected biogeochemical processes in an aquifer system.</title>
        <authorList>
            <person name="Anantharaman K."/>
            <person name="Brown C.T."/>
            <person name="Hug L.A."/>
            <person name="Sharon I."/>
            <person name="Castelle C.J."/>
            <person name="Probst A.J."/>
            <person name="Thomas B.C."/>
            <person name="Singh A."/>
            <person name="Wilkins M.J."/>
            <person name="Karaoz U."/>
            <person name="Brodie E.L."/>
            <person name="Williams K.H."/>
            <person name="Hubbard S.S."/>
            <person name="Banfield J.F."/>
        </authorList>
    </citation>
    <scope>NUCLEOTIDE SEQUENCE [LARGE SCALE GENOMIC DNA]</scope>
</reference>
<protein>
    <recommendedName>
        <fullName evidence="1">GIY-YIG domain-containing protein</fullName>
    </recommendedName>
</protein>
<comment type="caution">
    <text evidence="2">The sequence shown here is derived from an EMBL/GenBank/DDBJ whole genome shotgun (WGS) entry which is preliminary data.</text>
</comment>
<evidence type="ECO:0000313" key="3">
    <source>
        <dbReference type="Proteomes" id="UP000178425"/>
    </source>
</evidence>
<dbReference type="InterPro" id="IPR035901">
    <property type="entry name" value="GIY-YIG_endonuc_sf"/>
</dbReference>
<organism evidence="2 3">
    <name type="scientific">Candidatus Giovannonibacteria bacterium RIFCSPHIGHO2_02_43_13</name>
    <dbReference type="NCBI Taxonomy" id="1798330"/>
    <lineage>
        <taxon>Bacteria</taxon>
        <taxon>Candidatus Giovannoniibacteriota</taxon>
    </lineage>
</organism>
<sequence>MLILRINGDLYKGLTANLKRRMEEHITCKVESTKNYRPIALIGYEAYQLKSDAQRREKFLKTTEGRRLLKQQYRDILNK</sequence>
<dbReference type="InterPro" id="IPR000305">
    <property type="entry name" value="GIY-YIG_endonuc"/>
</dbReference>
<feature type="domain" description="GIY-YIG" evidence="1">
    <location>
        <begin position="1"/>
        <end position="72"/>
    </location>
</feature>
<gene>
    <name evidence="2" type="ORF">A2W54_03270</name>
</gene>
<evidence type="ECO:0000313" key="2">
    <source>
        <dbReference type="EMBL" id="OGF77763.1"/>
    </source>
</evidence>
<accession>A0A1F5WQ03</accession>
<name>A0A1F5WQ03_9BACT</name>
<dbReference type="AlphaFoldDB" id="A0A1F5WQ03"/>
<dbReference type="Pfam" id="PF01541">
    <property type="entry name" value="GIY-YIG"/>
    <property type="match status" value="1"/>
</dbReference>
<proteinExistence type="predicted"/>
<dbReference type="Proteomes" id="UP000178425">
    <property type="component" value="Unassembled WGS sequence"/>
</dbReference>
<dbReference type="Gene3D" id="3.40.1440.10">
    <property type="entry name" value="GIY-YIG endonuclease"/>
    <property type="match status" value="1"/>
</dbReference>
<dbReference type="PROSITE" id="PS50164">
    <property type="entry name" value="GIY_YIG"/>
    <property type="match status" value="1"/>
</dbReference>
<dbReference type="SUPFAM" id="SSF82771">
    <property type="entry name" value="GIY-YIG endonuclease"/>
    <property type="match status" value="1"/>
</dbReference>
<evidence type="ECO:0000259" key="1">
    <source>
        <dbReference type="PROSITE" id="PS50164"/>
    </source>
</evidence>
<dbReference type="EMBL" id="MFHI01000035">
    <property type="protein sequence ID" value="OGF77763.1"/>
    <property type="molecule type" value="Genomic_DNA"/>
</dbReference>